<gene>
    <name evidence="1" type="ORF">ShirakiTB12_54610</name>
</gene>
<organism evidence="1 2">
    <name type="scientific">Priestia megaterium</name>
    <name type="common">Bacillus megaterium</name>
    <dbReference type="NCBI Taxonomy" id="1404"/>
    <lineage>
        <taxon>Bacteria</taxon>
        <taxon>Bacillati</taxon>
        <taxon>Bacillota</taxon>
        <taxon>Bacilli</taxon>
        <taxon>Bacillales</taxon>
        <taxon>Bacillaceae</taxon>
        <taxon>Priestia</taxon>
    </lineage>
</organism>
<name>A0AAX6BT93_PRIMG</name>
<proteinExistence type="predicted"/>
<accession>A0AAX6BT93</accession>
<dbReference type="EMBL" id="BSYK01000006">
    <property type="protein sequence ID" value="GMG76992.1"/>
    <property type="molecule type" value="Genomic_DNA"/>
</dbReference>
<dbReference type="AlphaFoldDB" id="A0AAX6BT93"/>
<protein>
    <submittedName>
        <fullName evidence="1">Uncharacterized protein</fullName>
    </submittedName>
</protein>
<sequence>MYYVLRISSYGIRIPYQPYYRFGFSPQMFLLFQVALTGSGFTRTYETSYDTYLRPTLPNDST</sequence>
<reference evidence="1" key="1">
    <citation type="journal article" date="2024" name="Appl Microbiol">
        <title>Effect of kuratsuki Bacillus and Priestia on Taste of Sake.</title>
        <authorList>
            <person name="Kobayashi K."/>
            <person name="Nishida H."/>
        </authorList>
    </citation>
    <scope>NUCLEOTIDE SEQUENCE</scope>
    <source>
        <strain evidence="1">B-12</strain>
    </source>
</reference>
<dbReference type="Proteomes" id="UP001165240">
    <property type="component" value="Unassembled WGS sequence"/>
</dbReference>
<evidence type="ECO:0000313" key="2">
    <source>
        <dbReference type="Proteomes" id="UP001165240"/>
    </source>
</evidence>
<comment type="caution">
    <text evidence="1">The sequence shown here is derived from an EMBL/GenBank/DDBJ whole genome shotgun (WGS) entry which is preliminary data.</text>
</comment>
<evidence type="ECO:0000313" key="1">
    <source>
        <dbReference type="EMBL" id="GMG76992.1"/>
    </source>
</evidence>